<dbReference type="SMART" id="SM00355">
    <property type="entry name" value="ZnF_C2H2"/>
    <property type="match status" value="3"/>
</dbReference>
<dbReference type="PANTHER" id="PTHR23235">
    <property type="entry name" value="KRUEPPEL-LIKE TRANSCRIPTION FACTOR"/>
    <property type="match status" value="1"/>
</dbReference>
<dbReference type="Gene3D" id="3.30.160.60">
    <property type="entry name" value="Classic Zinc Finger"/>
    <property type="match status" value="3"/>
</dbReference>
<dbReference type="FunFam" id="3.30.160.60:FF:000446">
    <property type="entry name" value="Zinc finger protein"/>
    <property type="match status" value="1"/>
</dbReference>
<dbReference type="Pfam" id="PF00096">
    <property type="entry name" value="zf-C2H2"/>
    <property type="match status" value="3"/>
</dbReference>
<comment type="caution">
    <text evidence="7">The sequence shown here is derived from an EMBL/GenBank/DDBJ whole genome shotgun (WGS) entry which is preliminary data.</text>
</comment>
<keyword evidence="3" id="KW-0862">Zinc</keyword>
<sequence length="396" mass="44137">MALSPPSLTRSPLSCSDTYCSSSRSSQGDPSPPPEQQYSLTAVYGNQHCCSMTPPMESEATLPSLESLCPSEWDGEAAASSLTASMPSTEYNPYDNFGSSISQPYGHDLYSRHPHLSHGTNTSPPIAHSPLPALRSDPATPSITPRIKVECTEDYDQGLNPEQYASLPCINAEFVADNGYSSTGSGYYSDGQSSWQTPDYQLHLEPAAYCNQTGAASLSTFKHNTQNKDVRPRRAPRRLTRPEEANFRCEVKGCNKLFSRSYNYKAHMETHDEKRQYPFPCTVADCTKKFVRKTDLQRHHQSVHLKERSHKCDYCGRLFARKDTLRRHMDDGCSKRFDIGTLDLRGKPYNSPRSMSSQMNFVVLSGLPPMTMPPLGSNNVVASNPLIHQTQEHWGP</sequence>
<evidence type="ECO:0000313" key="8">
    <source>
        <dbReference type="Proteomes" id="UP000275385"/>
    </source>
</evidence>
<evidence type="ECO:0000256" key="2">
    <source>
        <dbReference type="ARBA" id="ARBA00022771"/>
    </source>
</evidence>
<dbReference type="InterPro" id="IPR013087">
    <property type="entry name" value="Znf_C2H2_type"/>
</dbReference>
<gene>
    <name evidence="7" type="ORF">DL546_001479</name>
</gene>
<dbReference type="GO" id="GO:0000981">
    <property type="term" value="F:DNA-binding transcription factor activity, RNA polymerase II-specific"/>
    <property type="evidence" value="ECO:0007669"/>
    <property type="project" value="TreeGrafter"/>
</dbReference>
<feature type="domain" description="C2H2-type" evidence="6">
    <location>
        <begin position="310"/>
        <end position="329"/>
    </location>
</feature>
<evidence type="ECO:0000256" key="1">
    <source>
        <dbReference type="ARBA" id="ARBA00022723"/>
    </source>
</evidence>
<dbReference type="PANTHER" id="PTHR23235:SF120">
    <property type="entry name" value="KRUPPEL-LIKE FACTOR 15"/>
    <property type="match status" value="1"/>
</dbReference>
<evidence type="ECO:0000259" key="6">
    <source>
        <dbReference type="PROSITE" id="PS50157"/>
    </source>
</evidence>
<name>A0A420Y4V3_9PEZI</name>
<evidence type="ECO:0000256" key="3">
    <source>
        <dbReference type="ARBA" id="ARBA00022833"/>
    </source>
</evidence>
<reference evidence="7 8" key="1">
    <citation type="submission" date="2018-08" db="EMBL/GenBank/DDBJ databases">
        <title>Draft genome of the lignicolous fungus Coniochaeta pulveracea.</title>
        <authorList>
            <person name="Borstlap C.J."/>
            <person name="De Witt R.N."/>
            <person name="Botha A."/>
            <person name="Volschenk H."/>
        </authorList>
    </citation>
    <scope>NUCLEOTIDE SEQUENCE [LARGE SCALE GENOMIC DNA]</scope>
    <source>
        <strain evidence="7 8">CAB683</strain>
    </source>
</reference>
<dbReference type="GO" id="GO:0000978">
    <property type="term" value="F:RNA polymerase II cis-regulatory region sequence-specific DNA binding"/>
    <property type="evidence" value="ECO:0007669"/>
    <property type="project" value="TreeGrafter"/>
</dbReference>
<keyword evidence="8" id="KW-1185">Reference proteome</keyword>
<feature type="domain" description="C2H2-type" evidence="6">
    <location>
        <begin position="247"/>
        <end position="276"/>
    </location>
</feature>
<organism evidence="7 8">
    <name type="scientific">Coniochaeta pulveracea</name>
    <dbReference type="NCBI Taxonomy" id="177199"/>
    <lineage>
        <taxon>Eukaryota</taxon>
        <taxon>Fungi</taxon>
        <taxon>Dikarya</taxon>
        <taxon>Ascomycota</taxon>
        <taxon>Pezizomycotina</taxon>
        <taxon>Sordariomycetes</taxon>
        <taxon>Sordariomycetidae</taxon>
        <taxon>Coniochaetales</taxon>
        <taxon>Coniochaetaceae</taxon>
        <taxon>Coniochaeta</taxon>
    </lineage>
</organism>
<keyword evidence="1" id="KW-0479">Metal-binding</keyword>
<evidence type="ECO:0000313" key="7">
    <source>
        <dbReference type="EMBL" id="RKU42905.1"/>
    </source>
</evidence>
<evidence type="ECO:0000256" key="4">
    <source>
        <dbReference type="PROSITE-ProRule" id="PRU00042"/>
    </source>
</evidence>
<dbReference type="Proteomes" id="UP000275385">
    <property type="component" value="Unassembled WGS sequence"/>
</dbReference>
<dbReference type="InterPro" id="IPR036236">
    <property type="entry name" value="Znf_C2H2_sf"/>
</dbReference>
<proteinExistence type="predicted"/>
<dbReference type="PROSITE" id="PS00028">
    <property type="entry name" value="ZINC_FINGER_C2H2_1"/>
    <property type="match status" value="2"/>
</dbReference>
<feature type="compositionally biased region" description="Low complexity" evidence="5">
    <location>
        <begin position="1"/>
        <end position="29"/>
    </location>
</feature>
<dbReference type="SUPFAM" id="SSF57667">
    <property type="entry name" value="beta-beta-alpha zinc fingers"/>
    <property type="match status" value="2"/>
</dbReference>
<feature type="domain" description="C2H2-type" evidence="6">
    <location>
        <begin position="279"/>
        <end position="309"/>
    </location>
</feature>
<protein>
    <recommendedName>
        <fullName evidence="6">C2H2-type domain-containing protein</fullName>
    </recommendedName>
</protein>
<dbReference type="STRING" id="177199.A0A420Y4V3"/>
<accession>A0A420Y4V3</accession>
<keyword evidence="2 4" id="KW-0863">Zinc-finger</keyword>
<dbReference type="AlphaFoldDB" id="A0A420Y4V3"/>
<evidence type="ECO:0000256" key="5">
    <source>
        <dbReference type="SAM" id="MobiDB-lite"/>
    </source>
</evidence>
<dbReference type="GO" id="GO:0008270">
    <property type="term" value="F:zinc ion binding"/>
    <property type="evidence" value="ECO:0007669"/>
    <property type="project" value="UniProtKB-KW"/>
</dbReference>
<feature type="region of interest" description="Disordered" evidence="5">
    <location>
        <begin position="1"/>
        <end position="36"/>
    </location>
</feature>
<dbReference type="OrthoDB" id="6910977at2759"/>
<dbReference type="PROSITE" id="PS50157">
    <property type="entry name" value="ZINC_FINGER_C2H2_2"/>
    <property type="match status" value="3"/>
</dbReference>
<dbReference type="EMBL" id="QVQW01000049">
    <property type="protein sequence ID" value="RKU42905.1"/>
    <property type="molecule type" value="Genomic_DNA"/>
</dbReference>